<dbReference type="Gene3D" id="2.40.160.60">
    <property type="entry name" value="Outer membrane protein transport protein (OMPP1/FadL/TodX)"/>
    <property type="match status" value="1"/>
</dbReference>
<feature type="signal peptide" evidence="1">
    <location>
        <begin position="1"/>
        <end position="21"/>
    </location>
</feature>
<sequence>MKIPIRLIAAFSILSVVSANAQDNNFDALAKLFSQTAPTGSARFQALGGTHAALGADISSAIGNPAGLGFYTRSEFNFTPAYQSTSNTSNYINQNTKANETNFNIANIGVVFGGSQPQYKEGWRGSWSINYSRQNTFYNNIQFAGRNNRSSIADAFANQVNREVNDYNLGSNDFTDALKQAPNFDLTRHLYAWSYLITPVTDNQGNTSFVATEGSFDSNQKYSFESTGRSSQWTIAYGGTPNEKTYIGFSLGIPSFRYETRSQYNEQYLNNTSFNGLTQSKFYSTSGSGINLTFGAIVKPNEMIRLGASITTPTWYDIDETLSSSLQADVNSANAGKAGVGIGLDGTPLNIINQLKNAGYGILEKNGSRYLTYVPTLNTTPFSDNYQLRTPLKLNIGVAFFFAKKGFISADVEYLAYGGTKMSTTANDQYLADDLNYYTQKLQSDLKNVFNVKVGGEYRLGMLSLRAGVNYQPSPYSFNFDQGSNAVNRSTMIYSSGIGIRTGDFYVDLTGLYAKTQQAYSPYVLNNTAEYSSAIISNSYVKGVASFGIFF</sequence>
<evidence type="ECO:0000313" key="2">
    <source>
        <dbReference type="EMBL" id="MEA5260681.1"/>
    </source>
</evidence>
<dbReference type="SUPFAM" id="SSF56935">
    <property type="entry name" value="Porins"/>
    <property type="match status" value="1"/>
</dbReference>
<proteinExistence type="predicted"/>
<evidence type="ECO:0000313" key="3">
    <source>
        <dbReference type="Proteomes" id="UP001304671"/>
    </source>
</evidence>
<gene>
    <name evidence="2" type="ORF">VB264_22980</name>
</gene>
<comment type="caution">
    <text evidence="2">The sequence shown here is derived from an EMBL/GenBank/DDBJ whole genome shotgun (WGS) entry which is preliminary data.</text>
</comment>
<feature type="chain" id="PRO_5046079960" description="Outer membrane protein transport protein (OMPP1/FadL/TodX)" evidence="1">
    <location>
        <begin position="22"/>
        <end position="551"/>
    </location>
</feature>
<dbReference type="RefSeq" id="WP_323253421.1">
    <property type="nucleotide sequence ID" value="NZ_JAYFUL010000063.1"/>
</dbReference>
<dbReference type="Proteomes" id="UP001304671">
    <property type="component" value="Unassembled WGS sequence"/>
</dbReference>
<keyword evidence="1" id="KW-0732">Signal</keyword>
<organism evidence="2 3">
    <name type="scientific">Arcicella aquatica</name>
    <dbReference type="NCBI Taxonomy" id="217141"/>
    <lineage>
        <taxon>Bacteria</taxon>
        <taxon>Pseudomonadati</taxon>
        <taxon>Bacteroidota</taxon>
        <taxon>Cytophagia</taxon>
        <taxon>Cytophagales</taxon>
        <taxon>Flectobacillaceae</taxon>
        <taxon>Arcicella</taxon>
    </lineage>
</organism>
<name>A0ABU5QUA2_9BACT</name>
<accession>A0ABU5QUA2</accession>
<dbReference type="EMBL" id="JAYFUL010000063">
    <property type="protein sequence ID" value="MEA5260681.1"/>
    <property type="molecule type" value="Genomic_DNA"/>
</dbReference>
<protein>
    <recommendedName>
        <fullName evidence="4">Outer membrane protein transport protein (OMPP1/FadL/TodX)</fullName>
    </recommendedName>
</protein>
<keyword evidence="3" id="KW-1185">Reference proteome</keyword>
<evidence type="ECO:0008006" key="4">
    <source>
        <dbReference type="Google" id="ProtNLM"/>
    </source>
</evidence>
<reference evidence="2 3" key="1">
    <citation type="submission" date="2023-12" db="EMBL/GenBank/DDBJ databases">
        <title>Novel species of the genus Arcicella isolated from rivers.</title>
        <authorList>
            <person name="Lu H."/>
        </authorList>
    </citation>
    <scope>NUCLEOTIDE SEQUENCE [LARGE SCALE GENOMIC DNA]</scope>
    <source>
        <strain evidence="2 3">LMG 21963</strain>
    </source>
</reference>
<evidence type="ECO:0000256" key="1">
    <source>
        <dbReference type="SAM" id="SignalP"/>
    </source>
</evidence>